<evidence type="ECO:0000313" key="2">
    <source>
        <dbReference type="WBParaSite" id="ALUE_0002311901-mRNA-1"/>
    </source>
</evidence>
<accession>A0A0M3IWJ1</accession>
<evidence type="ECO:0000313" key="1">
    <source>
        <dbReference type="Proteomes" id="UP000036681"/>
    </source>
</evidence>
<dbReference type="AlphaFoldDB" id="A0A0M3IWJ1"/>
<proteinExistence type="predicted"/>
<keyword evidence="1" id="KW-1185">Reference proteome</keyword>
<reference evidence="2" key="1">
    <citation type="submission" date="2017-02" db="UniProtKB">
        <authorList>
            <consortium name="WormBaseParasite"/>
        </authorList>
    </citation>
    <scope>IDENTIFICATION</scope>
</reference>
<sequence>KYRNENIAGKTYKRLQVNRKPECNHVVLSLTNSYGCANGKEISRRKTGNATNLCRVVLAHPFFA</sequence>
<dbReference type="Proteomes" id="UP000036681">
    <property type="component" value="Unplaced"/>
</dbReference>
<organism evidence="1 2">
    <name type="scientific">Ascaris lumbricoides</name>
    <name type="common">Giant roundworm</name>
    <dbReference type="NCBI Taxonomy" id="6252"/>
    <lineage>
        <taxon>Eukaryota</taxon>
        <taxon>Metazoa</taxon>
        <taxon>Ecdysozoa</taxon>
        <taxon>Nematoda</taxon>
        <taxon>Chromadorea</taxon>
        <taxon>Rhabditida</taxon>
        <taxon>Spirurina</taxon>
        <taxon>Ascaridomorpha</taxon>
        <taxon>Ascaridoidea</taxon>
        <taxon>Ascarididae</taxon>
        <taxon>Ascaris</taxon>
    </lineage>
</organism>
<protein>
    <submittedName>
        <fullName evidence="2">Astacin domain-containing protein</fullName>
    </submittedName>
</protein>
<dbReference type="WBParaSite" id="ALUE_0002311901-mRNA-1">
    <property type="protein sequence ID" value="ALUE_0002311901-mRNA-1"/>
    <property type="gene ID" value="ALUE_0002311901"/>
</dbReference>
<name>A0A0M3IWJ1_ASCLU</name>